<evidence type="ECO:0000313" key="10">
    <source>
        <dbReference type="Proteomes" id="UP000003527"/>
    </source>
</evidence>
<dbReference type="HOGENOM" id="CLU_113663_5_2_9"/>
<evidence type="ECO:0000256" key="4">
    <source>
        <dbReference type="ARBA" id="ARBA00022927"/>
    </source>
</evidence>
<evidence type="ECO:0000256" key="1">
    <source>
        <dbReference type="ARBA" id="ARBA00004370"/>
    </source>
</evidence>
<accession>G9WRX5</accession>
<dbReference type="Gene3D" id="1.20.5.1030">
    <property type="entry name" value="Preprotein translocase secy subunit"/>
    <property type="match status" value="1"/>
</dbReference>
<keyword evidence="10" id="KW-1185">Reference proteome</keyword>
<evidence type="ECO:0000256" key="8">
    <source>
        <dbReference type="SAM" id="Phobius"/>
    </source>
</evidence>
<dbReference type="NCBIfam" id="TIGR00964">
    <property type="entry name" value="secE_bact"/>
    <property type="match status" value="1"/>
</dbReference>
<gene>
    <name evidence="9" type="ORF">HMPREF9624_01841</name>
</gene>
<organism evidence="9 10">
    <name type="scientific">Oribacterium asaccharolyticum ACB7</name>
    <dbReference type="NCBI Taxonomy" id="796944"/>
    <lineage>
        <taxon>Bacteria</taxon>
        <taxon>Bacillati</taxon>
        <taxon>Bacillota</taxon>
        <taxon>Clostridia</taxon>
        <taxon>Lachnospirales</taxon>
        <taxon>Lachnospiraceae</taxon>
        <taxon>Oribacterium</taxon>
    </lineage>
</organism>
<name>G9WRX5_9FIRM</name>
<evidence type="ECO:0000256" key="7">
    <source>
        <dbReference type="ARBA" id="ARBA00023136"/>
    </source>
</evidence>
<evidence type="ECO:0000256" key="3">
    <source>
        <dbReference type="ARBA" id="ARBA00022692"/>
    </source>
</evidence>
<dbReference type="GO" id="GO:0006886">
    <property type="term" value="P:intracellular protein transport"/>
    <property type="evidence" value="ECO:0007669"/>
    <property type="project" value="InterPro"/>
</dbReference>
<keyword evidence="6" id="KW-0811">Translocation</keyword>
<evidence type="ECO:0000256" key="6">
    <source>
        <dbReference type="ARBA" id="ARBA00023010"/>
    </source>
</evidence>
<dbReference type="Proteomes" id="UP000003527">
    <property type="component" value="Unassembled WGS sequence"/>
</dbReference>
<dbReference type="AlphaFoldDB" id="G9WRX5"/>
<keyword evidence="5 8" id="KW-1133">Transmembrane helix</keyword>
<keyword evidence="4" id="KW-0653">Protein transport</keyword>
<reference evidence="9 10" key="1">
    <citation type="submission" date="2011-08" db="EMBL/GenBank/DDBJ databases">
        <title>The Genome Sequence of Oribacterium sp. ACB7.</title>
        <authorList>
            <consortium name="The Broad Institute Genome Sequencing Platform"/>
            <person name="Earl A."/>
            <person name="Ward D."/>
            <person name="Feldgarden M."/>
            <person name="Gevers D."/>
            <person name="Sizova M."/>
            <person name="Hazen A."/>
            <person name="Epstein S."/>
            <person name="Young S.K."/>
            <person name="Zeng Q."/>
            <person name="Gargeya S."/>
            <person name="Fitzgerald M."/>
            <person name="Haas B."/>
            <person name="Abouelleil A."/>
            <person name="Alvarado L."/>
            <person name="Arachchi H.M."/>
            <person name="Berlin A."/>
            <person name="Brown A."/>
            <person name="Chapman S.B."/>
            <person name="Chen Z."/>
            <person name="Dunbar C."/>
            <person name="Freedman E."/>
            <person name="Gearin G."/>
            <person name="Gellesch M."/>
            <person name="Goldberg J."/>
            <person name="Griggs A."/>
            <person name="Gujja S."/>
            <person name="Heiman D."/>
            <person name="Howarth C."/>
            <person name="Larson L."/>
            <person name="Lui A."/>
            <person name="MacDonald P.J.P."/>
            <person name="Montmayeur A."/>
            <person name="Murphy C."/>
            <person name="Neiman D."/>
            <person name="Pearson M."/>
            <person name="Priest M."/>
            <person name="Roberts A."/>
            <person name="Saif S."/>
            <person name="Shea T."/>
            <person name="Shenoy N."/>
            <person name="Sisk P."/>
            <person name="Stolte C."/>
            <person name="Sykes S."/>
            <person name="Wortman J."/>
            <person name="Nusbaum C."/>
            <person name="Birren B."/>
        </authorList>
    </citation>
    <scope>NUCLEOTIDE SEQUENCE [LARGE SCALE GENOMIC DNA]</scope>
    <source>
        <strain evidence="9 10">ACB7</strain>
    </source>
</reference>
<keyword evidence="7 8" id="KW-0472">Membrane</keyword>
<dbReference type="PATRIC" id="fig|796944.3.peg.358"/>
<dbReference type="GO" id="GO:0008320">
    <property type="term" value="F:protein transmembrane transporter activity"/>
    <property type="evidence" value="ECO:0007669"/>
    <property type="project" value="InterPro"/>
</dbReference>
<dbReference type="GO" id="GO:0009306">
    <property type="term" value="P:protein secretion"/>
    <property type="evidence" value="ECO:0007669"/>
    <property type="project" value="InterPro"/>
</dbReference>
<feature type="transmembrane region" description="Helical" evidence="8">
    <location>
        <begin position="36"/>
        <end position="56"/>
    </location>
</feature>
<comment type="caution">
    <text evidence="9">The sequence shown here is derived from an EMBL/GenBank/DDBJ whole genome shotgun (WGS) entry which is preliminary data.</text>
</comment>
<dbReference type="GO" id="GO:0016020">
    <property type="term" value="C:membrane"/>
    <property type="evidence" value="ECO:0007669"/>
    <property type="project" value="UniProtKB-SubCell"/>
</dbReference>
<dbReference type="Pfam" id="PF00584">
    <property type="entry name" value="SecE"/>
    <property type="match status" value="1"/>
</dbReference>
<dbReference type="EMBL" id="AFZD01000004">
    <property type="protein sequence ID" value="EHL14065.1"/>
    <property type="molecule type" value="Genomic_DNA"/>
</dbReference>
<evidence type="ECO:0000256" key="2">
    <source>
        <dbReference type="ARBA" id="ARBA00022448"/>
    </source>
</evidence>
<protein>
    <submittedName>
        <fullName evidence="9">Preprotein translocase, SecE subunit</fullName>
    </submittedName>
</protein>
<comment type="subcellular location">
    <subcellularLocation>
        <location evidence="1">Membrane</location>
    </subcellularLocation>
</comment>
<sequence length="66" mass="7017">MQGENKSGLGSFVSGLEAEFKKIVFPTRPTVIKQSIATIAISVLIGMLITGLDIAMKWGLGLVLVK</sequence>
<evidence type="ECO:0000313" key="9">
    <source>
        <dbReference type="EMBL" id="EHL14065.1"/>
    </source>
</evidence>
<dbReference type="GO" id="GO:0006605">
    <property type="term" value="P:protein targeting"/>
    <property type="evidence" value="ECO:0007669"/>
    <property type="project" value="InterPro"/>
</dbReference>
<dbReference type="InterPro" id="IPR001901">
    <property type="entry name" value="Translocase_SecE/Sec61-g"/>
</dbReference>
<keyword evidence="2" id="KW-0813">Transport</keyword>
<proteinExistence type="predicted"/>
<dbReference type="InterPro" id="IPR038379">
    <property type="entry name" value="SecE_sf"/>
</dbReference>
<evidence type="ECO:0000256" key="5">
    <source>
        <dbReference type="ARBA" id="ARBA00022989"/>
    </source>
</evidence>
<keyword evidence="3 8" id="KW-0812">Transmembrane</keyword>
<dbReference type="RefSeq" id="WP_009428472.1">
    <property type="nucleotide sequence ID" value="NZ_JH414506.1"/>
</dbReference>
<dbReference type="InterPro" id="IPR005807">
    <property type="entry name" value="SecE_bac"/>
</dbReference>